<proteinExistence type="predicted"/>
<gene>
    <name evidence="1" type="ORF">IEE83_06605</name>
</gene>
<keyword evidence="2" id="KW-1185">Reference proteome</keyword>
<dbReference type="Proteomes" id="UP000634134">
    <property type="component" value="Unassembled WGS sequence"/>
</dbReference>
<reference evidence="2" key="1">
    <citation type="submission" date="2023-07" db="EMBL/GenBank/DDBJ databases">
        <title>Dyadobacter sp. nov 'subterranea' isolated from contaminted grondwater.</title>
        <authorList>
            <person name="Szabo I."/>
            <person name="Al-Omari J."/>
            <person name="Szerdahelyi S.G."/>
            <person name="Rado J."/>
        </authorList>
    </citation>
    <scope>NUCLEOTIDE SEQUENCE [LARGE SCALE GENOMIC DNA]</scope>
    <source>
        <strain evidence="2">UP-52</strain>
    </source>
</reference>
<dbReference type="EMBL" id="JACYGY010000001">
    <property type="protein sequence ID" value="MBE9461547.1"/>
    <property type="molecule type" value="Genomic_DNA"/>
</dbReference>
<organism evidence="1 2">
    <name type="scientific">Dyadobacter subterraneus</name>
    <dbReference type="NCBI Taxonomy" id="2773304"/>
    <lineage>
        <taxon>Bacteria</taxon>
        <taxon>Pseudomonadati</taxon>
        <taxon>Bacteroidota</taxon>
        <taxon>Cytophagia</taxon>
        <taxon>Cytophagales</taxon>
        <taxon>Spirosomataceae</taxon>
        <taxon>Dyadobacter</taxon>
    </lineage>
</organism>
<evidence type="ECO:0000313" key="1">
    <source>
        <dbReference type="EMBL" id="MBE9461547.1"/>
    </source>
</evidence>
<sequence>MELLKNDANIIYLNWAEDENTYVEKRIPDDLQIFIFGVKQFRRESYAFAPEYQY</sequence>
<protein>
    <submittedName>
        <fullName evidence="1">Uncharacterized protein</fullName>
    </submittedName>
</protein>
<accession>A0ABR9W7V1</accession>
<name>A0ABR9W7V1_9BACT</name>
<evidence type="ECO:0000313" key="2">
    <source>
        <dbReference type="Proteomes" id="UP000634134"/>
    </source>
</evidence>
<comment type="caution">
    <text evidence="1">The sequence shown here is derived from an EMBL/GenBank/DDBJ whole genome shotgun (WGS) entry which is preliminary data.</text>
</comment>
<dbReference type="RefSeq" id="WP_194119821.1">
    <property type="nucleotide sequence ID" value="NZ_JACYGY010000001.1"/>
</dbReference>